<dbReference type="RefSeq" id="WP_115714505.1">
    <property type="nucleotide sequence ID" value="NZ_AP019695.1"/>
</dbReference>
<keyword evidence="5" id="KW-1185">Reference proteome</keyword>
<dbReference type="Gene3D" id="1.10.3210.10">
    <property type="entry name" value="Hypothetical protein af1432"/>
    <property type="match status" value="1"/>
</dbReference>
<dbReference type="InterPro" id="IPR050798">
    <property type="entry name" value="YhaM_exoribonuc/phosphodiest"/>
</dbReference>
<keyword evidence="1" id="KW-0378">Hydrolase</keyword>
<evidence type="ECO:0000259" key="3">
    <source>
        <dbReference type="Pfam" id="PF01966"/>
    </source>
</evidence>
<evidence type="ECO:0000256" key="1">
    <source>
        <dbReference type="ARBA" id="ARBA00022801"/>
    </source>
</evidence>
<dbReference type="Pfam" id="PF01336">
    <property type="entry name" value="tRNA_anti-codon"/>
    <property type="match status" value="1"/>
</dbReference>
<feature type="domain" description="HD" evidence="3">
    <location>
        <begin position="160"/>
        <end position="278"/>
    </location>
</feature>
<dbReference type="GO" id="GO:0016787">
    <property type="term" value="F:hydrolase activity"/>
    <property type="evidence" value="ECO:0007669"/>
    <property type="project" value="UniProtKB-KW"/>
</dbReference>
<accession>A0A6N4TER6</accession>
<feature type="domain" description="OB" evidence="2">
    <location>
        <begin position="30"/>
        <end position="90"/>
    </location>
</feature>
<evidence type="ECO:0000259" key="2">
    <source>
        <dbReference type="Pfam" id="PF01336"/>
    </source>
</evidence>
<dbReference type="InterPro" id="IPR004365">
    <property type="entry name" value="NA-bd_OB_tRNA"/>
</dbReference>
<dbReference type="GO" id="GO:0003676">
    <property type="term" value="F:nucleic acid binding"/>
    <property type="evidence" value="ECO:0007669"/>
    <property type="project" value="InterPro"/>
</dbReference>
<dbReference type="PANTHER" id="PTHR37294">
    <property type="entry name" value="3'-5' EXORIBONUCLEASE YHAM"/>
    <property type="match status" value="1"/>
</dbReference>
<dbReference type="PANTHER" id="PTHR37294:SF1">
    <property type="entry name" value="3'-5' EXORIBONUCLEASE YHAM"/>
    <property type="match status" value="1"/>
</dbReference>
<dbReference type="CDD" id="cd00077">
    <property type="entry name" value="HDc"/>
    <property type="match status" value="1"/>
</dbReference>
<dbReference type="SUPFAM" id="SSF50249">
    <property type="entry name" value="Nucleic acid-binding proteins"/>
    <property type="match status" value="1"/>
</dbReference>
<protein>
    <submittedName>
        <fullName evidence="4">3'-5' exoribonuclease YhaM</fullName>
    </submittedName>
</protein>
<dbReference type="AlphaFoldDB" id="A0A6N4TER6"/>
<dbReference type="CDD" id="cd04492">
    <property type="entry name" value="YhaM_OBF_like"/>
    <property type="match status" value="1"/>
</dbReference>
<dbReference type="SUPFAM" id="SSF109604">
    <property type="entry name" value="HD-domain/PDEase-like"/>
    <property type="match status" value="1"/>
</dbReference>
<dbReference type="GO" id="GO:0031125">
    <property type="term" value="P:rRNA 3'-end processing"/>
    <property type="evidence" value="ECO:0007669"/>
    <property type="project" value="TreeGrafter"/>
</dbReference>
<dbReference type="FunFam" id="1.10.3210.10:FF:000008">
    <property type="entry name" value="3'-5' exoribonuclease YhaM"/>
    <property type="match status" value="1"/>
</dbReference>
<reference evidence="5" key="1">
    <citation type="submission" date="2019-05" db="EMBL/GenBank/DDBJ databases">
        <title>Complete genome sequencing of Absiella argi strain JCM 30884.</title>
        <authorList>
            <person name="Sakamoto M."/>
            <person name="Murakami T."/>
            <person name="Mori H."/>
        </authorList>
    </citation>
    <scope>NUCLEOTIDE SEQUENCE [LARGE SCALE GENOMIC DNA]</scope>
    <source>
        <strain evidence="5">JCM 30884</strain>
    </source>
</reference>
<dbReference type="InterPro" id="IPR012340">
    <property type="entry name" value="NA-bd_OB-fold"/>
</dbReference>
<dbReference type="EMBL" id="AP019695">
    <property type="protein sequence ID" value="BBK21239.1"/>
    <property type="molecule type" value="Genomic_DNA"/>
</dbReference>
<evidence type="ECO:0000313" key="4">
    <source>
        <dbReference type="EMBL" id="BBK21239.1"/>
    </source>
</evidence>
<dbReference type="KEGG" id="aarg:Aargi30884_01420"/>
<name>A0A6N4TER6_9FIRM</name>
<gene>
    <name evidence="4" type="primary">yhaM</name>
    <name evidence="4" type="ORF">Aargi30884_01420</name>
</gene>
<dbReference type="Proteomes" id="UP000464754">
    <property type="component" value="Chromosome"/>
</dbReference>
<dbReference type="Pfam" id="PF01966">
    <property type="entry name" value="HD"/>
    <property type="match status" value="1"/>
</dbReference>
<evidence type="ECO:0000313" key="5">
    <source>
        <dbReference type="Proteomes" id="UP000464754"/>
    </source>
</evidence>
<sequence>MNKRIEDLEDGFRGTITVLLLQVNKGVTAKGAPYLSLQFQDKTGRMDAKYWNVNEALLHAFAPGMIVNVQGDVLCHQKQLQFRVNKMEVVDKNEIDINEFVKSGSISKEELKQRLYERISEIKNQTIYKIVLEVVNDYEKDFFDYPAATKNHHDFSGGLATHVVGMLDLADHLCKQYPLLNKDVLFGGVILHDLGKLIELSGALVSEYTVQGKLLGHISIMQAIVYEKAKELHLEKEEETMLLRHMILSHHGQYEYGSPVLPMLPEAEMLYLIDNIDARMNTIEKALSGVQEGEFTPRIFALENRSFYKQKIK</sequence>
<organism evidence="4 5">
    <name type="scientific">Amedibacterium intestinale</name>
    <dbReference type="NCBI Taxonomy" id="2583452"/>
    <lineage>
        <taxon>Bacteria</taxon>
        <taxon>Bacillati</taxon>
        <taxon>Bacillota</taxon>
        <taxon>Erysipelotrichia</taxon>
        <taxon>Erysipelotrichales</taxon>
        <taxon>Erysipelotrichaceae</taxon>
        <taxon>Amedibacterium</taxon>
    </lineage>
</organism>
<dbReference type="InterPro" id="IPR003607">
    <property type="entry name" value="HD/PDEase_dom"/>
</dbReference>
<proteinExistence type="predicted"/>
<dbReference type="InterPro" id="IPR006674">
    <property type="entry name" value="HD_domain"/>
</dbReference>